<evidence type="ECO:0000313" key="4">
    <source>
        <dbReference type="EMBL" id="CAB4583330.1"/>
    </source>
</evidence>
<dbReference type="EMBL" id="CAEZSU010000217">
    <property type="protein sequence ID" value="CAB4563021.1"/>
    <property type="molecule type" value="Genomic_DNA"/>
</dbReference>
<protein>
    <submittedName>
        <fullName evidence="4">Unannotated protein</fullName>
    </submittedName>
</protein>
<dbReference type="AlphaFoldDB" id="A0A6J6F3G6"/>
<name>A0A6J6F3G6_9ZZZZ</name>
<organism evidence="4">
    <name type="scientific">freshwater metagenome</name>
    <dbReference type="NCBI Taxonomy" id="449393"/>
    <lineage>
        <taxon>unclassified sequences</taxon>
        <taxon>metagenomes</taxon>
        <taxon>ecological metagenomes</taxon>
    </lineage>
</organism>
<feature type="transmembrane region" description="Helical" evidence="1">
    <location>
        <begin position="78"/>
        <end position="101"/>
    </location>
</feature>
<evidence type="ECO:0000313" key="6">
    <source>
        <dbReference type="EMBL" id="CAB4688415.1"/>
    </source>
</evidence>
<sequence>MFLFLFCVFVVFPLIELGVVIAVAGWIGIVPTIAALIAMSAIGVWLVKREGLGVVRRTREAMNRGEVPGGEMLDAAMLTIAGFLCFVPGFISGTIGLLLLIGPLRRPVGRRIVRRWTRVGSFVGMSRRRSTVEVQWIGDVTPTTPPATGPIEIGPVRD</sequence>
<dbReference type="InterPro" id="IPR007313">
    <property type="entry name" value="FxsA"/>
</dbReference>
<dbReference type="EMBL" id="CAEZVV010000086">
    <property type="protein sequence ID" value="CAB4650290.1"/>
    <property type="molecule type" value="Genomic_DNA"/>
</dbReference>
<dbReference type="NCBIfam" id="NF008528">
    <property type="entry name" value="PRK11463.1-2"/>
    <property type="match status" value="1"/>
</dbReference>
<dbReference type="Pfam" id="PF04186">
    <property type="entry name" value="FxsA"/>
    <property type="match status" value="1"/>
</dbReference>
<evidence type="ECO:0000313" key="3">
    <source>
        <dbReference type="EMBL" id="CAB4569411.1"/>
    </source>
</evidence>
<dbReference type="EMBL" id="CAEZTG010000272">
    <property type="protein sequence ID" value="CAB4583330.1"/>
    <property type="molecule type" value="Genomic_DNA"/>
</dbReference>
<reference evidence="4" key="1">
    <citation type="submission" date="2020-05" db="EMBL/GenBank/DDBJ databases">
        <authorList>
            <person name="Chiriac C."/>
            <person name="Salcher M."/>
            <person name="Ghai R."/>
            <person name="Kavagutti S V."/>
        </authorList>
    </citation>
    <scope>NUCLEOTIDE SEQUENCE</scope>
</reference>
<feature type="transmembrane region" description="Helical" evidence="1">
    <location>
        <begin position="27"/>
        <end position="47"/>
    </location>
</feature>
<gene>
    <name evidence="2" type="ORF">UFOPK1495_01614</name>
    <name evidence="4" type="ORF">UFOPK1603_01925</name>
    <name evidence="3" type="ORF">UFOPK1711_00408</name>
    <name evidence="5" type="ORF">UFOPK2143_01233</name>
    <name evidence="6" type="ORF">UFOPK2350_01441</name>
</gene>
<evidence type="ECO:0000256" key="1">
    <source>
        <dbReference type="SAM" id="Phobius"/>
    </source>
</evidence>
<dbReference type="PANTHER" id="PTHR35335">
    <property type="entry name" value="UPF0716 PROTEIN FXSA"/>
    <property type="match status" value="1"/>
</dbReference>
<evidence type="ECO:0000313" key="2">
    <source>
        <dbReference type="EMBL" id="CAB4563021.1"/>
    </source>
</evidence>
<dbReference type="EMBL" id="CAEZTR010000016">
    <property type="protein sequence ID" value="CAB4569411.1"/>
    <property type="molecule type" value="Genomic_DNA"/>
</dbReference>
<evidence type="ECO:0000313" key="5">
    <source>
        <dbReference type="EMBL" id="CAB4650290.1"/>
    </source>
</evidence>
<dbReference type="GO" id="GO:0016020">
    <property type="term" value="C:membrane"/>
    <property type="evidence" value="ECO:0007669"/>
    <property type="project" value="InterPro"/>
</dbReference>
<dbReference type="PANTHER" id="PTHR35335:SF1">
    <property type="entry name" value="UPF0716 PROTEIN FXSA"/>
    <property type="match status" value="1"/>
</dbReference>
<proteinExistence type="predicted"/>
<keyword evidence="1" id="KW-1133">Transmembrane helix</keyword>
<accession>A0A6J6F3G6</accession>
<keyword evidence="1" id="KW-0812">Transmembrane</keyword>
<keyword evidence="1" id="KW-0472">Membrane</keyword>
<dbReference type="EMBL" id="CAEZXE010000147">
    <property type="protein sequence ID" value="CAB4688415.1"/>
    <property type="molecule type" value="Genomic_DNA"/>
</dbReference>